<keyword evidence="3" id="KW-1185">Reference proteome</keyword>
<protein>
    <submittedName>
        <fullName evidence="2">Uncharacterized protein</fullName>
    </submittedName>
</protein>
<dbReference type="AlphaFoldDB" id="L0DGA2"/>
<dbReference type="Proteomes" id="UP000010798">
    <property type="component" value="Chromosome"/>
</dbReference>
<sequence>MTFLPAVLGRQISEAGFDAKLGQWVCCLGGVAILPMAIVALVRHPGTRSDFFVGLVLAFVMALLLLMLGTLARHVDLLKIPVRARWAEFLCYLASVGVLLRGIQSLATIGGSPAQVTLGVLAVGSLSLAVLDLGMLTTVARALRTGERSGPTGAAESMAGAPVVS</sequence>
<keyword evidence="1" id="KW-0472">Membrane</keyword>
<feature type="transmembrane region" description="Helical" evidence="1">
    <location>
        <begin position="51"/>
        <end position="72"/>
    </location>
</feature>
<feature type="transmembrane region" description="Helical" evidence="1">
    <location>
        <begin position="21"/>
        <end position="39"/>
    </location>
</feature>
<dbReference type="HOGENOM" id="CLU_1609686_0_0_0"/>
<proteinExistence type="predicted"/>
<dbReference type="OrthoDB" id="9955698at2"/>
<gene>
    <name evidence="2" type="ordered locus">Sinac_3450</name>
</gene>
<keyword evidence="1" id="KW-0812">Transmembrane</keyword>
<evidence type="ECO:0000313" key="2">
    <source>
        <dbReference type="EMBL" id="AGA27711.1"/>
    </source>
</evidence>
<dbReference type="KEGG" id="saci:Sinac_3450"/>
<keyword evidence="1" id="KW-1133">Transmembrane helix</keyword>
<feature type="transmembrane region" description="Helical" evidence="1">
    <location>
        <begin position="116"/>
        <end position="139"/>
    </location>
</feature>
<dbReference type="EMBL" id="CP003364">
    <property type="protein sequence ID" value="AGA27711.1"/>
    <property type="molecule type" value="Genomic_DNA"/>
</dbReference>
<feature type="transmembrane region" description="Helical" evidence="1">
    <location>
        <begin position="84"/>
        <end position="104"/>
    </location>
</feature>
<name>L0DGA2_SINAD</name>
<accession>L0DGA2</accession>
<evidence type="ECO:0000256" key="1">
    <source>
        <dbReference type="SAM" id="Phobius"/>
    </source>
</evidence>
<organism evidence="2 3">
    <name type="scientific">Singulisphaera acidiphila (strain ATCC BAA-1392 / DSM 18658 / VKM B-2454 / MOB10)</name>
    <dbReference type="NCBI Taxonomy" id="886293"/>
    <lineage>
        <taxon>Bacteria</taxon>
        <taxon>Pseudomonadati</taxon>
        <taxon>Planctomycetota</taxon>
        <taxon>Planctomycetia</taxon>
        <taxon>Isosphaerales</taxon>
        <taxon>Isosphaeraceae</taxon>
        <taxon>Singulisphaera</taxon>
    </lineage>
</organism>
<dbReference type="STRING" id="886293.Sinac_3450"/>
<evidence type="ECO:0000313" key="3">
    <source>
        <dbReference type="Proteomes" id="UP000010798"/>
    </source>
</evidence>
<reference evidence="2 3" key="1">
    <citation type="submission" date="2012-02" db="EMBL/GenBank/DDBJ databases">
        <title>Complete sequence of chromosome of Singulisphaera acidiphila DSM 18658.</title>
        <authorList>
            <consortium name="US DOE Joint Genome Institute (JGI-PGF)"/>
            <person name="Lucas S."/>
            <person name="Copeland A."/>
            <person name="Lapidus A."/>
            <person name="Glavina del Rio T."/>
            <person name="Dalin E."/>
            <person name="Tice H."/>
            <person name="Bruce D."/>
            <person name="Goodwin L."/>
            <person name="Pitluck S."/>
            <person name="Peters L."/>
            <person name="Ovchinnikova G."/>
            <person name="Chertkov O."/>
            <person name="Kyrpides N."/>
            <person name="Mavromatis K."/>
            <person name="Ivanova N."/>
            <person name="Brettin T."/>
            <person name="Detter J.C."/>
            <person name="Han C."/>
            <person name="Larimer F."/>
            <person name="Land M."/>
            <person name="Hauser L."/>
            <person name="Markowitz V."/>
            <person name="Cheng J.-F."/>
            <person name="Hugenholtz P."/>
            <person name="Woyke T."/>
            <person name="Wu D."/>
            <person name="Tindall B."/>
            <person name="Pomrenke H."/>
            <person name="Brambilla E."/>
            <person name="Klenk H.-P."/>
            <person name="Eisen J.A."/>
        </authorList>
    </citation>
    <scope>NUCLEOTIDE SEQUENCE [LARGE SCALE GENOMIC DNA]</scope>
    <source>
        <strain evidence="3">ATCC BAA-1392 / DSM 18658 / VKM B-2454 / MOB10</strain>
    </source>
</reference>
<dbReference type="RefSeq" id="WP_015246856.1">
    <property type="nucleotide sequence ID" value="NC_019892.1"/>
</dbReference>